<dbReference type="InterPro" id="IPR001478">
    <property type="entry name" value="PDZ"/>
</dbReference>
<comment type="caution">
    <text evidence="8">The sequence shown here is derived from an EMBL/GenBank/DDBJ whole genome shotgun (WGS) entry which is preliminary data.</text>
</comment>
<comment type="similarity">
    <text evidence="1 5">Belongs to the peptidase S41A family.</text>
</comment>
<dbReference type="PANTHER" id="PTHR32060">
    <property type="entry name" value="TAIL-SPECIFIC PROTEASE"/>
    <property type="match status" value="1"/>
</dbReference>
<dbReference type="Gene3D" id="2.30.42.10">
    <property type="match status" value="1"/>
</dbReference>
<gene>
    <name evidence="8" type="ORF">H8S45_06065</name>
</gene>
<keyword evidence="3 5" id="KW-0378">Hydrolase</keyword>
<dbReference type="PROSITE" id="PS50106">
    <property type="entry name" value="PDZ"/>
    <property type="match status" value="1"/>
</dbReference>
<dbReference type="InterPro" id="IPR036034">
    <property type="entry name" value="PDZ_sf"/>
</dbReference>
<reference evidence="8" key="1">
    <citation type="submission" date="2020-08" db="EMBL/GenBank/DDBJ databases">
        <title>Genome public.</title>
        <authorList>
            <person name="Liu C."/>
            <person name="Sun Q."/>
        </authorList>
    </citation>
    <scope>NUCLEOTIDE SEQUENCE</scope>
    <source>
        <strain evidence="8">NSJ-28</strain>
    </source>
</reference>
<dbReference type="GO" id="GO:0007165">
    <property type="term" value="P:signal transduction"/>
    <property type="evidence" value="ECO:0007669"/>
    <property type="project" value="TreeGrafter"/>
</dbReference>
<dbReference type="EMBL" id="JACOPL010000004">
    <property type="protein sequence ID" value="MBC5725021.1"/>
    <property type="molecule type" value="Genomic_DNA"/>
</dbReference>
<dbReference type="GO" id="GO:0004175">
    <property type="term" value="F:endopeptidase activity"/>
    <property type="evidence" value="ECO:0007669"/>
    <property type="project" value="TreeGrafter"/>
</dbReference>
<dbReference type="InterPro" id="IPR004447">
    <property type="entry name" value="Peptidase_S41A"/>
</dbReference>
<name>A0A923LTI5_9FIRM</name>
<dbReference type="GO" id="GO:0008236">
    <property type="term" value="F:serine-type peptidase activity"/>
    <property type="evidence" value="ECO:0007669"/>
    <property type="project" value="UniProtKB-KW"/>
</dbReference>
<proteinExistence type="inferred from homology"/>
<accession>A0A923LTI5</accession>
<organism evidence="8 9">
    <name type="scientific">Agathobaculum faecis</name>
    <dbReference type="NCBI Taxonomy" id="2763013"/>
    <lineage>
        <taxon>Bacteria</taxon>
        <taxon>Bacillati</taxon>
        <taxon>Bacillota</taxon>
        <taxon>Clostridia</taxon>
        <taxon>Eubacteriales</taxon>
        <taxon>Butyricicoccaceae</taxon>
        <taxon>Agathobaculum</taxon>
    </lineage>
</organism>
<dbReference type="GO" id="GO:0006508">
    <property type="term" value="P:proteolysis"/>
    <property type="evidence" value="ECO:0007669"/>
    <property type="project" value="UniProtKB-KW"/>
</dbReference>
<evidence type="ECO:0000256" key="1">
    <source>
        <dbReference type="ARBA" id="ARBA00009179"/>
    </source>
</evidence>
<feature type="domain" description="PDZ" evidence="7">
    <location>
        <begin position="91"/>
        <end position="171"/>
    </location>
</feature>
<dbReference type="Proteomes" id="UP000606499">
    <property type="component" value="Unassembled WGS sequence"/>
</dbReference>
<evidence type="ECO:0000256" key="6">
    <source>
        <dbReference type="SAM" id="SignalP"/>
    </source>
</evidence>
<keyword evidence="6" id="KW-0732">Signal</keyword>
<dbReference type="Gene3D" id="3.30.750.44">
    <property type="match status" value="1"/>
</dbReference>
<dbReference type="InterPro" id="IPR029045">
    <property type="entry name" value="ClpP/crotonase-like_dom_sf"/>
</dbReference>
<evidence type="ECO:0000313" key="9">
    <source>
        <dbReference type="Proteomes" id="UP000606499"/>
    </source>
</evidence>
<dbReference type="SMART" id="SM00245">
    <property type="entry name" value="TSPc"/>
    <property type="match status" value="1"/>
</dbReference>
<dbReference type="CDD" id="cd07560">
    <property type="entry name" value="Peptidase_S41_CPP"/>
    <property type="match status" value="1"/>
</dbReference>
<dbReference type="SMART" id="SM00228">
    <property type="entry name" value="PDZ"/>
    <property type="match status" value="1"/>
</dbReference>
<keyword evidence="2 5" id="KW-0645">Protease</keyword>
<dbReference type="AlphaFoldDB" id="A0A923LTI5"/>
<protein>
    <submittedName>
        <fullName evidence="8">S41 family peptidase</fullName>
    </submittedName>
</protein>
<dbReference type="Pfam" id="PF17820">
    <property type="entry name" value="PDZ_6"/>
    <property type="match status" value="1"/>
</dbReference>
<dbReference type="PROSITE" id="PS51257">
    <property type="entry name" value="PROKAR_LIPOPROTEIN"/>
    <property type="match status" value="1"/>
</dbReference>
<dbReference type="Gene3D" id="3.90.226.10">
    <property type="entry name" value="2-enoyl-CoA Hydratase, Chain A, domain 1"/>
    <property type="match status" value="1"/>
</dbReference>
<keyword evidence="4 5" id="KW-0720">Serine protease</keyword>
<dbReference type="GO" id="GO:0030288">
    <property type="term" value="C:outer membrane-bounded periplasmic space"/>
    <property type="evidence" value="ECO:0007669"/>
    <property type="project" value="TreeGrafter"/>
</dbReference>
<evidence type="ECO:0000256" key="4">
    <source>
        <dbReference type="ARBA" id="ARBA00022825"/>
    </source>
</evidence>
<dbReference type="Pfam" id="PF03572">
    <property type="entry name" value="Peptidase_S41"/>
    <property type="match status" value="1"/>
</dbReference>
<feature type="signal peptide" evidence="6">
    <location>
        <begin position="1"/>
        <end position="23"/>
    </location>
</feature>
<evidence type="ECO:0000256" key="3">
    <source>
        <dbReference type="ARBA" id="ARBA00022801"/>
    </source>
</evidence>
<dbReference type="RefSeq" id="WP_054326108.1">
    <property type="nucleotide sequence ID" value="NZ_JACOPL010000004.1"/>
</dbReference>
<dbReference type="SUPFAM" id="SSF50156">
    <property type="entry name" value="PDZ domain-like"/>
    <property type="match status" value="1"/>
</dbReference>
<feature type="chain" id="PRO_5036872953" evidence="6">
    <location>
        <begin position="24"/>
        <end position="388"/>
    </location>
</feature>
<sequence length="388" mass="41421">MKKLRETQITLGTALALCLMACAAGIACCYAAFGWRTQAVQNKLREIDAIAAEHYVGAFDAETVADYAAVGYITGLGDQWSGYIPADQYESYQMNTEGKGCGIGVSVVTSGQGIRISLVYDASPAQQVGIRKGDWIVGAEGLTVKADGADAVIGAIQGEEGTEVTVTVRSGEDGRTRDETMTRAVVVQKMAWGEMLADRIGYIRIENFHVGAAEQFQNALDELIADGARALVLDVRHNGGGRVKEMSEMLDPLLPEGTIMTLRTKDGHETVYSSDAEMTDLPVAVLVDEQSISAAEFFAAALQEYGRGPLVGAHTTGKGRAQQTFRLSDGSAVNLSVEQYYTPEGNSLAGVGVAPDVSVGLKEAQQADFYFLIPENDPQLQKACELLT</sequence>
<evidence type="ECO:0000313" key="8">
    <source>
        <dbReference type="EMBL" id="MBC5725021.1"/>
    </source>
</evidence>
<dbReference type="SUPFAM" id="SSF52096">
    <property type="entry name" value="ClpP/crotonase"/>
    <property type="match status" value="1"/>
</dbReference>
<dbReference type="NCBIfam" id="TIGR00225">
    <property type="entry name" value="prc"/>
    <property type="match status" value="1"/>
</dbReference>
<evidence type="ECO:0000259" key="7">
    <source>
        <dbReference type="PROSITE" id="PS50106"/>
    </source>
</evidence>
<keyword evidence="9" id="KW-1185">Reference proteome</keyword>
<evidence type="ECO:0000256" key="2">
    <source>
        <dbReference type="ARBA" id="ARBA00022670"/>
    </source>
</evidence>
<dbReference type="PANTHER" id="PTHR32060:SF30">
    <property type="entry name" value="CARBOXY-TERMINAL PROCESSING PROTEASE CTPA"/>
    <property type="match status" value="1"/>
</dbReference>
<dbReference type="InterPro" id="IPR041489">
    <property type="entry name" value="PDZ_6"/>
</dbReference>
<dbReference type="InterPro" id="IPR005151">
    <property type="entry name" value="Tail-specific_protease"/>
</dbReference>
<evidence type="ECO:0000256" key="5">
    <source>
        <dbReference type="RuleBase" id="RU004404"/>
    </source>
</evidence>